<proteinExistence type="predicted"/>
<accession>A0ABM1F6H6</accession>
<feature type="non-terminal residue" evidence="2">
    <location>
        <position position="1"/>
    </location>
</feature>
<evidence type="ECO:0000313" key="1">
    <source>
        <dbReference type="Proteomes" id="UP000695022"/>
    </source>
</evidence>
<name>A0ABM1F6H6_PRICU</name>
<evidence type="ECO:0000313" key="2">
    <source>
        <dbReference type="RefSeq" id="XP_014680047.1"/>
    </source>
</evidence>
<feature type="non-terminal residue" evidence="2">
    <location>
        <position position="382"/>
    </location>
</feature>
<dbReference type="GeneID" id="106819996"/>
<keyword evidence="1" id="KW-1185">Reference proteome</keyword>
<dbReference type="RefSeq" id="XP_014680047.1">
    <property type="nucleotide sequence ID" value="XM_014824561.1"/>
</dbReference>
<sequence length="382" mass="43630">SLHAEREAKQLEFSKKQEICKLEAEEAARRAQCEADEKIRRIRNEAELTRCRQELEDRQIMTEIIKTEAEMNALEGAPSRSDNGDLINKYMYTQEDRVRDINRNPLENRTINQRPAETRQSERDLTGLVQTLTDSVNRNRLPAPEPPVFSGEVLQYPAWKAAFAALIDSKNIPPSERIHYLKGYLSGEAKETVEGMFYFDTEEAYASARTVLDERYGNKFLVSEAFRTKLSSWPKINGGDGKGLRKLADFLRQCSLAMDHISTLKILDDCHENQRILCKLPDWLTRRWGRIVATSKDTYPSFKDFASFVAREADIACNPIMSQNFGSKEFQKKLPEKSTRRPARVSVLASEATKPAEVKLCIFCDKPNHNVDNCRAFGGKTP</sequence>
<dbReference type="PANTHER" id="PTHR47331:SF5">
    <property type="entry name" value="RIBONUCLEASE H"/>
    <property type="match status" value="1"/>
</dbReference>
<dbReference type="Pfam" id="PF03564">
    <property type="entry name" value="DUF1759"/>
    <property type="match status" value="1"/>
</dbReference>
<reference evidence="2" key="1">
    <citation type="submission" date="2025-08" db="UniProtKB">
        <authorList>
            <consortium name="RefSeq"/>
        </authorList>
    </citation>
    <scope>IDENTIFICATION</scope>
</reference>
<gene>
    <name evidence="2" type="primary">LOC106819996</name>
</gene>
<dbReference type="Proteomes" id="UP000695022">
    <property type="component" value="Unplaced"/>
</dbReference>
<dbReference type="PANTHER" id="PTHR47331">
    <property type="entry name" value="PHD-TYPE DOMAIN-CONTAINING PROTEIN"/>
    <property type="match status" value="1"/>
</dbReference>
<protein>
    <submittedName>
        <fullName evidence="2">Uncharacterized protein LOC106819996</fullName>
    </submittedName>
</protein>
<organism evidence="1 2">
    <name type="scientific">Priapulus caudatus</name>
    <name type="common">Priapulid worm</name>
    <dbReference type="NCBI Taxonomy" id="37621"/>
    <lineage>
        <taxon>Eukaryota</taxon>
        <taxon>Metazoa</taxon>
        <taxon>Ecdysozoa</taxon>
        <taxon>Scalidophora</taxon>
        <taxon>Priapulida</taxon>
        <taxon>Priapulimorpha</taxon>
        <taxon>Priapulimorphida</taxon>
        <taxon>Priapulidae</taxon>
        <taxon>Priapulus</taxon>
    </lineage>
</organism>
<dbReference type="InterPro" id="IPR005312">
    <property type="entry name" value="DUF1759"/>
</dbReference>